<protein>
    <recommendedName>
        <fullName evidence="4">Integral membrane protein</fullName>
    </recommendedName>
</protein>
<dbReference type="Proteomes" id="UP000658320">
    <property type="component" value="Unassembled WGS sequence"/>
</dbReference>
<gene>
    <name evidence="2" type="ORF">GCM10010251_58730</name>
</gene>
<dbReference type="PANTHER" id="PTHR42305">
    <property type="entry name" value="MEMBRANE PROTEIN RV1733C-RELATED"/>
    <property type="match status" value="1"/>
</dbReference>
<evidence type="ECO:0000313" key="2">
    <source>
        <dbReference type="EMBL" id="GGR34780.1"/>
    </source>
</evidence>
<dbReference type="InterPro" id="IPR039708">
    <property type="entry name" value="MT1774/Rv1733c-like"/>
</dbReference>
<keyword evidence="3" id="KW-1185">Reference proteome</keyword>
<feature type="transmembrane region" description="Helical" evidence="1">
    <location>
        <begin position="148"/>
        <end position="170"/>
    </location>
</feature>
<dbReference type="AlphaFoldDB" id="A0A918FFG6"/>
<evidence type="ECO:0000256" key="1">
    <source>
        <dbReference type="SAM" id="Phobius"/>
    </source>
</evidence>
<reference evidence="2" key="1">
    <citation type="journal article" date="2014" name="Int. J. Syst. Evol. Microbiol.">
        <title>Complete genome sequence of Corynebacterium casei LMG S-19264T (=DSM 44701T), isolated from a smear-ripened cheese.</title>
        <authorList>
            <consortium name="US DOE Joint Genome Institute (JGI-PGF)"/>
            <person name="Walter F."/>
            <person name="Albersmeier A."/>
            <person name="Kalinowski J."/>
            <person name="Ruckert C."/>
        </authorList>
    </citation>
    <scope>NUCLEOTIDE SEQUENCE</scope>
    <source>
        <strain evidence="2">JCM 4346</strain>
    </source>
</reference>
<organism evidence="2 3">
    <name type="scientific">Streptomyces aurantiogriseus</name>
    <dbReference type="NCBI Taxonomy" id="66870"/>
    <lineage>
        <taxon>Bacteria</taxon>
        <taxon>Bacillati</taxon>
        <taxon>Actinomycetota</taxon>
        <taxon>Actinomycetes</taxon>
        <taxon>Kitasatosporales</taxon>
        <taxon>Streptomycetaceae</taxon>
        <taxon>Streptomyces</taxon>
    </lineage>
</organism>
<dbReference type="EMBL" id="BMSX01000015">
    <property type="protein sequence ID" value="GGR34780.1"/>
    <property type="molecule type" value="Genomic_DNA"/>
</dbReference>
<feature type="transmembrane region" description="Helical" evidence="1">
    <location>
        <begin position="31"/>
        <end position="54"/>
    </location>
</feature>
<keyword evidence="1" id="KW-0472">Membrane</keyword>
<keyword evidence="1" id="KW-1133">Transmembrane helix</keyword>
<reference evidence="2" key="2">
    <citation type="submission" date="2020-09" db="EMBL/GenBank/DDBJ databases">
        <authorList>
            <person name="Sun Q."/>
            <person name="Ohkuma M."/>
        </authorList>
    </citation>
    <scope>NUCLEOTIDE SEQUENCE</scope>
    <source>
        <strain evidence="2">JCM 4346</strain>
    </source>
</reference>
<proteinExistence type="predicted"/>
<keyword evidence="1" id="KW-0812">Transmembrane</keyword>
<accession>A0A918FFG6</accession>
<dbReference type="PANTHER" id="PTHR42305:SF1">
    <property type="entry name" value="MEMBRANE PROTEIN RV1733C-RELATED"/>
    <property type="match status" value="1"/>
</dbReference>
<evidence type="ECO:0008006" key="4">
    <source>
        <dbReference type="Google" id="ProtNLM"/>
    </source>
</evidence>
<dbReference type="RefSeq" id="WP_189940775.1">
    <property type="nucleotide sequence ID" value="NZ_BMSX01000015.1"/>
</dbReference>
<sequence length="198" mass="21627">MSGGERTNPKLRTKQRLWRWRSNALRRRDDVIEAWIVLAVVTVMTLGGVVVGAVTAHTADNVFARQQAEKHSIRAVLVDYVPLTVSRAVTSDQVRAKVRWTTADGSTRTGTTRVDAGYKAGSDVVVWTDGQGDLTSRPASSGEATARAALIGTTAALAFGGMTFGAGAIARWRLDRRRIEQWGREWDLVGPRWGHKTG</sequence>
<name>A0A918FFG6_9ACTN</name>
<evidence type="ECO:0000313" key="3">
    <source>
        <dbReference type="Proteomes" id="UP000658320"/>
    </source>
</evidence>
<comment type="caution">
    <text evidence="2">The sequence shown here is derived from an EMBL/GenBank/DDBJ whole genome shotgun (WGS) entry which is preliminary data.</text>
</comment>